<evidence type="ECO:0000313" key="4">
    <source>
        <dbReference type="Proteomes" id="UP000521199"/>
    </source>
</evidence>
<dbReference type="PROSITE" id="PS51662">
    <property type="entry name" value="BP_PHYTASE"/>
    <property type="match status" value="1"/>
</dbReference>
<dbReference type="Gene3D" id="2.120.10.30">
    <property type="entry name" value="TolB, C-terminal domain"/>
    <property type="match status" value="1"/>
</dbReference>
<sequence>MFTRPADSFFLRSMRGRSAPLLLLAVVTLVGCGGRHVTVERAPDPAGDGVAATEVREAFVTALDPAANIDSIALWLSPDNRTWLIATAKDSAQLVVFDADTGVELRRVGGPGNGLGSFARPNGIAVFGDALFVAERDNGRVQVLLLPEFEPLGSFGEGQLTTPYGLWVRETAPLELEVFVTDSYQNPDGSPPPLDALDRRIKIFRVALGDFFGVADGIDARLERAFGSTDPAGAVRWIESIVGDEFNDRLLIPEEYIAQAPGALRVYRIDGSFTGSNIGSGLFGGQPEGLALYACADGSGYWIAADQQTEGNRFHVFGRDRLDYLGSFSGAQVRFTDGVALSALASERFPAGAFYAVHQDSGVVAFDWRDIAAALNLRERCPD</sequence>
<dbReference type="AlphaFoldDB" id="A0A7W8G065"/>
<name>A0A7W8G065_9GAMM</name>
<dbReference type="PROSITE" id="PS51257">
    <property type="entry name" value="PROKAR_LIPOPROTEIN"/>
    <property type="match status" value="1"/>
</dbReference>
<evidence type="ECO:0000256" key="1">
    <source>
        <dbReference type="ARBA" id="ARBA00022737"/>
    </source>
</evidence>
<dbReference type="Proteomes" id="UP000521199">
    <property type="component" value="Unassembled WGS sequence"/>
</dbReference>
<dbReference type="GO" id="GO:0008270">
    <property type="term" value="F:zinc ion binding"/>
    <property type="evidence" value="ECO:0007669"/>
    <property type="project" value="UniProtKB-KW"/>
</dbReference>
<evidence type="ECO:0000313" key="3">
    <source>
        <dbReference type="EMBL" id="MBB5208866.1"/>
    </source>
</evidence>
<feature type="domain" description="BPP" evidence="2">
    <location>
        <begin position="40"/>
        <end position="375"/>
    </location>
</feature>
<dbReference type="SUPFAM" id="SSF50956">
    <property type="entry name" value="Thermostable phytase (3-phytase)"/>
    <property type="match status" value="1"/>
</dbReference>
<dbReference type="RefSeq" id="WP_183961415.1">
    <property type="nucleotide sequence ID" value="NZ_JACHHP010000004.1"/>
</dbReference>
<gene>
    <name evidence="3" type="ORF">HNQ52_002416</name>
</gene>
<dbReference type="EMBL" id="JACHHP010000004">
    <property type="protein sequence ID" value="MBB5208866.1"/>
    <property type="molecule type" value="Genomic_DNA"/>
</dbReference>
<dbReference type="InterPro" id="IPR050952">
    <property type="entry name" value="TRIM-NHL_E3_ligases"/>
</dbReference>
<organism evidence="3 4">
    <name type="scientific">Chiayiivirga flava</name>
    <dbReference type="NCBI Taxonomy" id="659595"/>
    <lineage>
        <taxon>Bacteria</taxon>
        <taxon>Pseudomonadati</taxon>
        <taxon>Pseudomonadota</taxon>
        <taxon>Gammaproteobacteria</taxon>
        <taxon>Lysobacterales</taxon>
        <taxon>Lysobacteraceae</taxon>
        <taxon>Chiayiivirga</taxon>
    </lineage>
</organism>
<keyword evidence="4" id="KW-1185">Reference proteome</keyword>
<dbReference type="InterPro" id="IPR001258">
    <property type="entry name" value="NHL_repeat"/>
</dbReference>
<proteinExistence type="predicted"/>
<accession>A0A7W8G065</accession>
<dbReference type="GO" id="GO:0016158">
    <property type="term" value="F:inositol hexakisphosphate 3-phosphatase activity"/>
    <property type="evidence" value="ECO:0007669"/>
    <property type="project" value="UniProtKB-EC"/>
</dbReference>
<dbReference type="PANTHER" id="PTHR24104:SF25">
    <property type="entry name" value="PROTEIN LIN-41"/>
    <property type="match status" value="1"/>
</dbReference>
<dbReference type="Pfam" id="PF01436">
    <property type="entry name" value="NHL"/>
    <property type="match status" value="1"/>
</dbReference>
<comment type="caution">
    <text evidence="3">The sequence shown here is derived from an EMBL/GenBank/DDBJ whole genome shotgun (WGS) entry which is preliminary data.</text>
</comment>
<evidence type="ECO:0000259" key="2">
    <source>
        <dbReference type="PROSITE" id="PS51662"/>
    </source>
</evidence>
<dbReference type="InterPro" id="IPR003431">
    <property type="entry name" value="B-propeller_Phytase"/>
</dbReference>
<dbReference type="EC" id="3.1.3.8" evidence="3"/>
<dbReference type="PANTHER" id="PTHR24104">
    <property type="entry name" value="E3 UBIQUITIN-PROTEIN LIGASE NHLRC1-RELATED"/>
    <property type="match status" value="1"/>
</dbReference>
<keyword evidence="3" id="KW-0378">Hydrolase</keyword>
<dbReference type="SUPFAM" id="SSF63829">
    <property type="entry name" value="Calcium-dependent phosphotriesterase"/>
    <property type="match status" value="1"/>
</dbReference>
<dbReference type="InterPro" id="IPR011042">
    <property type="entry name" value="6-blade_b-propeller_TolB-like"/>
</dbReference>
<protein>
    <submittedName>
        <fullName evidence="3">3-phytase</fullName>
        <ecNumber evidence="3">3.1.3.8</ecNumber>
    </submittedName>
</protein>
<reference evidence="3 4" key="1">
    <citation type="submission" date="2020-08" db="EMBL/GenBank/DDBJ databases">
        <title>Genomic Encyclopedia of Type Strains, Phase IV (KMG-IV): sequencing the most valuable type-strain genomes for metagenomic binning, comparative biology and taxonomic classification.</title>
        <authorList>
            <person name="Goeker M."/>
        </authorList>
    </citation>
    <scope>NUCLEOTIDE SEQUENCE [LARGE SCALE GENOMIC DNA]</scope>
    <source>
        <strain evidence="3 4">DSM 24163</strain>
    </source>
</reference>
<keyword evidence="1" id="KW-0677">Repeat</keyword>